<name>A0ABD3G9I2_9MARC</name>
<keyword evidence="3" id="KW-1185">Reference proteome</keyword>
<dbReference type="Proteomes" id="UP001633002">
    <property type="component" value="Unassembled WGS sequence"/>
</dbReference>
<organism evidence="2 3">
    <name type="scientific">Riccia sorocarpa</name>
    <dbReference type="NCBI Taxonomy" id="122646"/>
    <lineage>
        <taxon>Eukaryota</taxon>
        <taxon>Viridiplantae</taxon>
        <taxon>Streptophyta</taxon>
        <taxon>Embryophyta</taxon>
        <taxon>Marchantiophyta</taxon>
        <taxon>Marchantiopsida</taxon>
        <taxon>Marchantiidae</taxon>
        <taxon>Marchantiales</taxon>
        <taxon>Ricciaceae</taxon>
        <taxon>Riccia</taxon>
    </lineage>
</organism>
<dbReference type="PANTHER" id="PTHR33153">
    <property type="entry name" value="MYND-TYPE DOMAIN-CONTAINING PROTEIN"/>
    <property type="match status" value="1"/>
</dbReference>
<dbReference type="PANTHER" id="PTHR33153:SF3">
    <property type="entry name" value="TRAFFICKING PROTEIN PARTICLE COMPLEX SUBUNIT 11 DOMAIN-CONTAINING PROTEIN"/>
    <property type="match status" value="1"/>
</dbReference>
<dbReference type="AlphaFoldDB" id="A0ABD3G9I2"/>
<comment type="caution">
    <text evidence="2">The sequence shown here is derived from an EMBL/GenBank/DDBJ whole genome shotgun (WGS) entry which is preliminary data.</text>
</comment>
<evidence type="ECO:0000313" key="3">
    <source>
        <dbReference type="Proteomes" id="UP001633002"/>
    </source>
</evidence>
<dbReference type="InterPro" id="IPR057191">
    <property type="entry name" value="DUF7869"/>
</dbReference>
<proteinExistence type="predicted"/>
<gene>
    <name evidence="2" type="ORF">R1sor_025761</name>
</gene>
<evidence type="ECO:0000259" key="1">
    <source>
        <dbReference type="Pfam" id="PF25273"/>
    </source>
</evidence>
<evidence type="ECO:0000313" key="2">
    <source>
        <dbReference type="EMBL" id="KAL3675813.1"/>
    </source>
</evidence>
<dbReference type="EMBL" id="JBJQOH010000008">
    <property type="protein sequence ID" value="KAL3675813.1"/>
    <property type="molecule type" value="Genomic_DNA"/>
</dbReference>
<feature type="domain" description="DUF7869" evidence="1">
    <location>
        <begin position="143"/>
        <end position="259"/>
    </location>
</feature>
<reference evidence="2 3" key="1">
    <citation type="submission" date="2024-09" db="EMBL/GenBank/DDBJ databases">
        <title>Chromosome-scale assembly of Riccia sorocarpa.</title>
        <authorList>
            <person name="Paukszto L."/>
        </authorList>
    </citation>
    <scope>NUCLEOTIDE SEQUENCE [LARGE SCALE GENOMIC DNA]</scope>
    <source>
        <strain evidence="2">LP-2024</strain>
        <tissue evidence="2">Aerial parts of the thallus</tissue>
    </source>
</reference>
<protein>
    <recommendedName>
        <fullName evidence="1">DUF7869 domain-containing protein</fullName>
    </recommendedName>
</protein>
<dbReference type="Pfam" id="PF25273">
    <property type="entry name" value="DUF7869"/>
    <property type="match status" value="1"/>
</dbReference>
<sequence length="535" mass="60783">MSRRNVYYAKRTIAKAQPDKYLCLIHDKMDQAMTNIPRLTDNMKKLHMGGCLPLPVCLTSMLTHGRDPGAYCHLSLTGLWPGDSNFTVTSLAKCLRDLEQVPDDDDHTGDLSRTTSTTPLFASLLDQTAFKATMGNEDGQLCQGNKNHHVLAFCSELVIRGVFEIVEVNFLMVGHTHEDVDALFSKVSARTINKDVLTLPALMAEVWGSEAMHPVPMLLEEVADYKTYPKECLKPLIDHSQPIGFRFSMADNVPVYRTQKEVDGPWMPEGGLCLWTKVDGHILVPTGEPKARQLPTSHPRLREVSPFINNLVKYLRETYNDPTSKGYRKYTPVVEYWKTLKQRLTNIDSLPSDTLQTRSWPKTDHGTGFNPLVVSRETAVTAVISGDLEVDDLERELNEENNVQLQHYVGDPSERPKRACVPLEDISEGKFVILRPNDDFEAQIPRAIWLGRAMGSVVRDTNDEHHGEFLVEWWRPRHRKSMNATDKERYIAILLGQKDWEKDPRYVRPHWINASAAKYTHGNIGQKKLFQTVLS</sequence>
<accession>A0ABD3G9I2</accession>